<name>A0AA96GFN6_9BACT</name>
<keyword evidence="2" id="KW-1185">Reference proteome</keyword>
<dbReference type="AlphaFoldDB" id="A0AA96GFN6"/>
<sequence>MVAVSFRWIVADQMQEGRPAANTIAFDFQHTGNGFVQKPLRNHKIISFLQTIRIGPWRAETGRSKFLRSSSVERMGASIHARMGHTSIFR</sequence>
<dbReference type="RefSeq" id="WP_312740614.1">
    <property type="nucleotide sequence ID" value="NZ_CP116968.1"/>
</dbReference>
<dbReference type="EMBL" id="CP116968">
    <property type="protein sequence ID" value="WNM60182.1"/>
    <property type="molecule type" value="Genomic_DNA"/>
</dbReference>
<organism evidence="1 2">
    <name type="scientific">Candidatus Nitrospira neomarina</name>
    <dbReference type="NCBI Taxonomy" id="3020899"/>
    <lineage>
        <taxon>Bacteria</taxon>
        <taxon>Pseudomonadati</taxon>
        <taxon>Nitrospirota</taxon>
        <taxon>Nitrospiria</taxon>
        <taxon>Nitrospirales</taxon>
        <taxon>Nitrospiraceae</taxon>
        <taxon>Nitrospira</taxon>
    </lineage>
</organism>
<proteinExistence type="predicted"/>
<gene>
    <name evidence="1" type="ORF">PQG83_10420</name>
</gene>
<accession>A0AA96GFN6</accession>
<dbReference type="KEGG" id="nneo:PQG83_10420"/>
<protein>
    <submittedName>
        <fullName evidence="1">Uncharacterized protein</fullName>
    </submittedName>
</protein>
<evidence type="ECO:0000313" key="1">
    <source>
        <dbReference type="EMBL" id="WNM60182.1"/>
    </source>
</evidence>
<dbReference type="Proteomes" id="UP001302494">
    <property type="component" value="Chromosome"/>
</dbReference>
<evidence type="ECO:0000313" key="2">
    <source>
        <dbReference type="Proteomes" id="UP001302494"/>
    </source>
</evidence>
<reference evidence="1 2" key="1">
    <citation type="submission" date="2023-01" db="EMBL/GenBank/DDBJ databases">
        <title>Cultivation and genomic characterization of new, ubiquitous marine nitrite-oxidizing bacteria from the Nitrospirales.</title>
        <authorList>
            <person name="Mueller A.J."/>
            <person name="Daebeler A."/>
            <person name="Herbold C.W."/>
            <person name="Kirkegaard R.H."/>
            <person name="Daims H."/>
        </authorList>
    </citation>
    <scope>NUCLEOTIDE SEQUENCE [LARGE SCALE GENOMIC DNA]</scope>
    <source>
        <strain evidence="1 2">DK</strain>
    </source>
</reference>